<protein>
    <submittedName>
        <fullName evidence="1">Uncharacterized protein</fullName>
    </submittedName>
</protein>
<name>A0ACB8DC02_DERSI</name>
<comment type="caution">
    <text evidence="1">The sequence shown here is derived from an EMBL/GenBank/DDBJ whole genome shotgun (WGS) entry which is preliminary data.</text>
</comment>
<dbReference type="EMBL" id="CM023471">
    <property type="protein sequence ID" value="KAH7965558.1"/>
    <property type="molecule type" value="Genomic_DNA"/>
</dbReference>
<reference evidence="1" key="1">
    <citation type="submission" date="2020-05" db="EMBL/GenBank/DDBJ databases">
        <title>Large-scale comparative analyses of tick genomes elucidate their genetic diversity and vector capacities.</title>
        <authorList>
            <person name="Jia N."/>
            <person name="Wang J."/>
            <person name="Shi W."/>
            <person name="Du L."/>
            <person name="Sun Y."/>
            <person name="Zhan W."/>
            <person name="Jiang J."/>
            <person name="Wang Q."/>
            <person name="Zhang B."/>
            <person name="Ji P."/>
            <person name="Sakyi L.B."/>
            <person name="Cui X."/>
            <person name="Yuan T."/>
            <person name="Jiang B."/>
            <person name="Yang W."/>
            <person name="Lam T.T.-Y."/>
            <person name="Chang Q."/>
            <person name="Ding S."/>
            <person name="Wang X."/>
            <person name="Zhu J."/>
            <person name="Ruan X."/>
            <person name="Zhao L."/>
            <person name="Wei J."/>
            <person name="Que T."/>
            <person name="Du C."/>
            <person name="Cheng J."/>
            <person name="Dai P."/>
            <person name="Han X."/>
            <person name="Huang E."/>
            <person name="Gao Y."/>
            <person name="Liu J."/>
            <person name="Shao H."/>
            <person name="Ye R."/>
            <person name="Li L."/>
            <person name="Wei W."/>
            <person name="Wang X."/>
            <person name="Wang C."/>
            <person name="Yang T."/>
            <person name="Huo Q."/>
            <person name="Li W."/>
            <person name="Guo W."/>
            <person name="Chen H."/>
            <person name="Zhou L."/>
            <person name="Ni X."/>
            <person name="Tian J."/>
            <person name="Zhou Y."/>
            <person name="Sheng Y."/>
            <person name="Liu T."/>
            <person name="Pan Y."/>
            <person name="Xia L."/>
            <person name="Li J."/>
            <person name="Zhao F."/>
            <person name="Cao W."/>
        </authorList>
    </citation>
    <scope>NUCLEOTIDE SEQUENCE</scope>
    <source>
        <strain evidence="1">Dsil-2018</strain>
    </source>
</reference>
<sequence>MTQVDILLSLCVATTVRAGYPVHSGFVLPRIHGTIGPRILPVTPLGLSAATTSTDTLPPPNLAAGTFHGVPPVLEKYPLPSYPLAPPSAETHAGGISPVVFPRPPIGPVSHYPVRAVHSAFGPLPSFPVKSGPPAPTVGGAIVGGRPAVRAFVPQIPVITKVATPVLVPGSNSEPVYPPHPYEFGYDIVDEFGNTQYRHETSDAHNNKRGSYGYTDANGISRRVDYVADANGFRAHIRTNEPGTASSAPAGAVYDSKPVAVSTGIIKSQRGDLLLKAGGHDGKSNAGRVLFVSPVKPHPAIVSPTVPYLGGASGGHRTVIAPARVVLGGRFTRLHGPPTTVVNSASPVVVGGRTTLVGADVSGGPQDAAGVVATKVLTAPAATDENGAHATLGVVALQGNYHHLVAGHDYKAKSR</sequence>
<evidence type="ECO:0000313" key="1">
    <source>
        <dbReference type="EMBL" id="KAH7965558.1"/>
    </source>
</evidence>
<dbReference type="Proteomes" id="UP000821865">
    <property type="component" value="Chromosome 2"/>
</dbReference>
<gene>
    <name evidence="1" type="ORF">HPB49_008746</name>
</gene>
<evidence type="ECO:0000313" key="2">
    <source>
        <dbReference type="Proteomes" id="UP000821865"/>
    </source>
</evidence>
<keyword evidence="2" id="KW-1185">Reference proteome</keyword>
<organism evidence="1 2">
    <name type="scientific">Dermacentor silvarum</name>
    <name type="common">Tick</name>
    <dbReference type="NCBI Taxonomy" id="543639"/>
    <lineage>
        <taxon>Eukaryota</taxon>
        <taxon>Metazoa</taxon>
        <taxon>Ecdysozoa</taxon>
        <taxon>Arthropoda</taxon>
        <taxon>Chelicerata</taxon>
        <taxon>Arachnida</taxon>
        <taxon>Acari</taxon>
        <taxon>Parasitiformes</taxon>
        <taxon>Ixodida</taxon>
        <taxon>Ixodoidea</taxon>
        <taxon>Ixodidae</taxon>
        <taxon>Rhipicephalinae</taxon>
        <taxon>Dermacentor</taxon>
    </lineage>
</organism>
<proteinExistence type="predicted"/>
<accession>A0ACB8DC02</accession>